<dbReference type="Proteomes" id="UP000499080">
    <property type="component" value="Unassembled WGS sequence"/>
</dbReference>
<name>A0A4Y2ADS0_ARAVE</name>
<organism evidence="1 2">
    <name type="scientific">Araneus ventricosus</name>
    <name type="common">Orbweaver spider</name>
    <name type="synonym">Epeira ventricosa</name>
    <dbReference type="NCBI Taxonomy" id="182803"/>
    <lineage>
        <taxon>Eukaryota</taxon>
        <taxon>Metazoa</taxon>
        <taxon>Ecdysozoa</taxon>
        <taxon>Arthropoda</taxon>
        <taxon>Chelicerata</taxon>
        <taxon>Arachnida</taxon>
        <taxon>Araneae</taxon>
        <taxon>Araneomorphae</taxon>
        <taxon>Entelegynae</taxon>
        <taxon>Araneoidea</taxon>
        <taxon>Araneidae</taxon>
        <taxon>Araneus</taxon>
    </lineage>
</organism>
<evidence type="ECO:0000313" key="2">
    <source>
        <dbReference type="Proteomes" id="UP000499080"/>
    </source>
</evidence>
<protein>
    <submittedName>
        <fullName evidence="1">Uncharacterized protein</fullName>
    </submittedName>
</protein>
<comment type="caution">
    <text evidence="1">The sequence shown here is derived from an EMBL/GenBank/DDBJ whole genome shotgun (WGS) entry which is preliminary data.</text>
</comment>
<accession>A0A4Y2ADS0</accession>
<keyword evidence="2" id="KW-1185">Reference proteome</keyword>
<dbReference type="AlphaFoldDB" id="A0A4Y2ADS0"/>
<proteinExistence type="predicted"/>
<reference evidence="1 2" key="1">
    <citation type="journal article" date="2019" name="Sci. Rep.">
        <title>Orb-weaving spider Araneus ventricosus genome elucidates the spidroin gene catalogue.</title>
        <authorList>
            <person name="Kono N."/>
            <person name="Nakamura H."/>
            <person name="Ohtoshi R."/>
            <person name="Moran D.A.P."/>
            <person name="Shinohara A."/>
            <person name="Yoshida Y."/>
            <person name="Fujiwara M."/>
            <person name="Mori M."/>
            <person name="Tomita M."/>
            <person name="Arakawa K."/>
        </authorList>
    </citation>
    <scope>NUCLEOTIDE SEQUENCE [LARGE SCALE GENOMIC DNA]</scope>
</reference>
<sequence length="100" mass="11635">MLPEQTCTASPNVCEFALELSIVPVSVRFAMWSQRDMEWTWWTYPMAITTIRNIYPGFFHLYDLRAMMYDVALTLQPTSLQESPLSAKSRTFLKGFETPM</sequence>
<dbReference type="EMBL" id="BGPR01000014">
    <property type="protein sequence ID" value="GBL77918.1"/>
    <property type="molecule type" value="Genomic_DNA"/>
</dbReference>
<evidence type="ECO:0000313" key="1">
    <source>
        <dbReference type="EMBL" id="GBL77918.1"/>
    </source>
</evidence>
<gene>
    <name evidence="1" type="ORF">AVEN_143252_1</name>
</gene>